<dbReference type="PANTHER" id="PTHR31257:SF2">
    <property type="entry name" value="RICIN B-LIKE LECTIN EULS3"/>
    <property type="match status" value="1"/>
</dbReference>
<feature type="domain" description="RRM" evidence="3">
    <location>
        <begin position="735"/>
        <end position="812"/>
    </location>
</feature>
<dbReference type="PROSITE" id="PS50102">
    <property type="entry name" value="RRM"/>
    <property type="match status" value="1"/>
</dbReference>
<gene>
    <name evidence="4" type="ORF">CJ030_MR5G010219</name>
</gene>
<dbReference type="OrthoDB" id="4726at2759"/>
<dbReference type="Pfam" id="PF01480">
    <property type="entry name" value="PWI"/>
    <property type="match status" value="1"/>
</dbReference>
<evidence type="ECO:0000259" key="3">
    <source>
        <dbReference type="PROSITE" id="PS50102"/>
    </source>
</evidence>
<keyword evidence="5" id="KW-1185">Reference proteome</keyword>
<feature type="compositionally biased region" description="Low complexity" evidence="2">
    <location>
        <begin position="519"/>
        <end position="532"/>
    </location>
</feature>
<dbReference type="SUPFAM" id="SSF54928">
    <property type="entry name" value="RNA-binding domain, RBD"/>
    <property type="match status" value="1"/>
</dbReference>
<dbReference type="InterPro" id="IPR035979">
    <property type="entry name" value="RBD_domain_sf"/>
</dbReference>
<dbReference type="InterPro" id="IPR000504">
    <property type="entry name" value="RRM_dom"/>
</dbReference>
<dbReference type="PANTHER" id="PTHR31257">
    <property type="entry name" value="RICIN B-LIKE LECTIN EULS3"/>
    <property type="match status" value="1"/>
</dbReference>
<feature type="region of interest" description="Disordered" evidence="2">
    <location>
        <begin position="504"/>
        <end position="544"/>
    </location>
</feature>
<dbReference type="InterPro" id="IPR035992">
    <property type="entry name" value="Ricin_B-like_lectins"/>
</dbReference>
<sequence>MEFPLGHHSNKPTFKVFSKVDPNYSLTIRDGHVILAPSGPSDDFQRYKDEKYSTRVKDEQGFPCFCSREQSHWSGHQALYWSHSSYNYAYELMHSNRGYFQLLYFNFILFRLQVQLLPYNADVLDESILWTEGKDLGDGFRAIRMANNIRLNVDAFRSDKKSGGVHDGATVVLWEWNKGDNQQWKIDPYSFPDHELFLNKNIEMYDEMTIVVGEDVAEDVATGGFGRSYIDIQVENNPVLKEPIEVDMESEDKSSEKETLSNSTSSKSRSHKRRDRTNYELEGVYIMIAEKMDDIAKAITKMDAFSYVDDLYDVVMKVESFDELMLTSAFDYLMANHTIARAFVKKSVSWLSEKPISFKINRKSEADSIVKSSISSKLLDFLSDYSDDVLAEYITVLVCNGKHQYQARDDLDAFLAERTADFVSWLWDLLLNHAYQSNSGIIALSYPIDAPSVTTENDKAPLSSTRNGEGINAGQESIESGDESNKKITYAHFIVEQLVNHQSKQSPNELLQPECVNNSSSHLKSSPSGVVSQSNNSGRPRISVWDRLGKPLDSITDGSKTIRVSGVALMGQDEQVINQQTRMLPVPNVEHSMTMSGDVPQLSNNDLAKGKKSEHVVGKTCEAHAVNNIRRKRHFGEINAGLGAASVPLVGEQKLGVPRKEDSQDFKKTNLTKDSKTTTPNLGSEVLDVKQRLHQIRMEISKLRSRQIKMKKEGKPNSSLNSGLSKLLVHDSESRTILVTNVHFAATEEALSLYFAKCGLVANVAILTDGVPARPKGSAYVTFASKESVDKALELSGTQFFSRTIKVLRKAESAAATSGPTQLAGVPRRTHIANLNRDVIPGRGHFSSSHLQWRRVSIPPSEPSAPANVKLTEIAASTSQQLLSTTKSVETR</sequence>
<name>A0A6A1VJ38_9ROSI</name>
<dbReference type="InterPro" id="IPR012677">
    <property type="entry name" value="Nucleotide-bd_a/b_plait_sf"/>
</dbReference>
<keyword evidence="1" id="KW-0694">RNA-binding</keyword>
<dbReference type="Gene3D" id="2.80.10.50">
    <property type="match status" value="1"/>
</dbReference>
<feature type="region of interest" description="Disordered" evidence="2">
    <location>
        <begin position="454"/>
        <end position="482"/>
    </location>
</feature>
<proteinExistence type="predicted"/>
<dbReference type="InterPro" id="IPR002483">
    <property type="entry name" value="PWI_dom"/>
</dbReference>
<dbReference type="InterPro" id="IPR040249">
    <property type="entry name" value="Ricin_B-like_lectin_EULS3-like"/>
</dbReference>
<evidence type="ECO:0000313" key="5">
    <source>
        <dbReference type="Proteomes" id="UP000516437"/>
    </source>
</evidence>
<evidence type="ECO:0000256" key="2">
    <source>
        <dbReference type="SAM" id="MobiDB-lite"/>
    </source>
</evidence>
<dbReference type="Proteomes" id="UP000516437">
    <property type="component" value="Chromosome 5"/>
</dbReference>
<dbReference type="Gene3D" id="1.20.1390.10">
    <property type="entry name" value="PWI domain"/>
    <property type="match status" value="1"/>
</dbReference>
<dbReference type="SUPFAM" id="SSF50370">
    <property type="entry name" value="Ricin B-like lectins"/>
    <property type="match status" value="1"/>
</dbReference>
<comment type="caution">
    <text evidence="4">The sequence shown here is derived from an EMBL/GenBank/DDBJ whole genome shotgun (WGS) entry which is preliminary data.</text>
</comment>
<evidence type="ECO:0000313" key="4">
    <source>
        <dbReference type="EMBL" id="KAB1212919.1"/>
    </source>
</evidence>
<organism evidence="4 5">
    <name type="scientific">Morella rubra</name>
    <name type="common">Chinese bayberry</name>
    <dbReference type="NCBI Taxonomy" id="262757"/>
    <lineage>
        <taxon>Eukaryota</taxon>
        <taxon>Viridiplantae</taxon>
        <taxon>Streptophyta</taxon>
        <taxon>Embryophyta</taxon>
        <taxon>Tracheophyta</taxon>
        <taxon>Spermatophyta</taxon>
        <taxon>Magnoliopsida</taxon>
        <taxon>eudicotyledons</taxon>
        <taxon>Gunneridae</taxon>
        <taxon>Pentapetalae</taxon>
        <taxon>rosids</taxon>
        <taxon>fabids</taxon>
        <taxon>Fagales</taxon>
        <taxon>Myricaceae</taxon>
        <taxon>Morella</taxon>
    </lineage>
</organism>
<protein>
    <submittedName>
        <fullName evidence="4">Polyadenylate-binding protein 2</fullName>
    </submittedName>
</protein>
<accession>A0A6A1VJ38</accession>
<dbReference type="CDD" id="cd23431">
    <property type="entry name" value="beta-trefoil_Ricin_AtEULS3-like"/>
    <property type="match status" value="1"/>
</dbReference>
<evidence type="ECO:0000256" key="1">
    <source>
        <dbReference type="PROSITE-ProRule" id="PRU00176"/>
    </source>
</evidence>
<dbReference type="Gene3D" id="3.30.70.330">
    <property type="match status" value="1"/>
</dbReference>
<dbReference type="EMBL" id="RXIC02000023">
    <property type="protein sequence ID" value="KAB1212919.1"/>
    <property type="molecule type" value="Genomic_DNA"/>
</dbReference>
<dbReference type="GO" id="GO:0003723">
    <property type="term" value="F:RNA binding"/>
    <property type="evidence" value="ECO:0007669"/>
    <property type="project" value="UniProtKB-UniRule"/>
</dbReference>
<dbReference type="SMART" id="SM00360">
    <property type="entry name" value="RRM"/>
    <property type="match status" value="1"/>
</dbReference>
<feature type="region of interest" description="Disordered" evidence="2">
    <location>
        <begin position="241"/>
        <end position="274"/>
    </location>
</feature>
<reference evidence="4 5" key="1">
    <citation type="journal article" date="2019" name="Plant Biotechnol. J.">
        <title>The red bayberry genome and genetic basis of sex determination.</title>
        <authorList>
            <person name="Jia H.M."/>
            <person name="Jia H.J."/>
            <person name="Cai Q.L."/>
            <person name="Wang Y."/>
            <person name="Zhao H.B."/>
            <person name="Yang W.F."/>
            <person name="Wang G.Y."/>
            <person name="Li Y.H."/>
            <person name="Zhan D.L."/>
            <person name="Shen Y.T."/>
            <person name="Niu Q.F."/>
            <person name="Chang L."/>
            <person name="Qiu J."/>
            <person name="Zhao L."/>
            <person name="Xie H.B."/>
            <person name="Fu W.Y."/>
            <person name="Jin J."/>
            <person name="Li X.W."/>
            <person name="Jiao Y."/>
            <person name="Zhou C.C."/>
            <person name="Tu T."/>
            <person name="Chai C.Y."/>
            <person name="Gao J.L."/>
            <person name="Fan L.J."/>
            <person name="van de Weg E."/>
            <person name="Wang J.Y."/>
            <person name="Gao Z.S."/>
        </authorList>
    </citation>
    <scope>NUCLEOTIDE SEQUENCE [LARGE SCALE GENOMIC DNA]</scope>
    <source>
        <tissue evidence="4">Leaves</tissue>
    </source>
</reference>
<dbReference type="AlphaFoldDB" id="A0A6A1VJ38"/>
<dbReference type="Pfam" id="PF00076">
    <property type="entry name" value="RRM_1"/>
    <property type="match status" value="1"/>
</dbReference>